<organism evidence="4 5">
    <name type="scientific">Orchesella dallaii</name>
    <dbReference type="NCBI Taxonomy" id="48710"/>
    <lineage>
        <taxon>Eukaryota</taxon>
        <taxon>Metazoa</taxon>
        <taxon>Ecdysozoa</taxon>
        <taxon>Arthropoda</taxon>
        <taxon>Hexapoda</taxon>
        <taxon>Collembola</taxon>
        <taxon>Entomobryomorpha</taxon>
        <taxon>Entomobryoidea</taxon>
        <taxon>Orchesellidae</taxon>
        <taxon>Orchesellinae</taxon>
        <taxon>Orchesella</taxon>
    </lineage>
</organism>
<dbReference type="Pfam" id="PF03221">
    <property type="entry name" value="HTH_Tnp_Tc5"/>
    <property type="match status" value="1"/>
</dbReference>
<feature type="domain" description="HTH CENPB-type" evidence="3">
    <location>
        <begin position="180"/>
        <end position="206"/>
    </location>
</feature>
<evidence type="ECO:0000256" key="1">
    <source>
        <dbReference type="ARBA" id="ARBA00023125"/>
    </source>
</evidence>
<name>A0ABP1REK1_9HEXA</name>
<dbReference type="Pfam" id="PF03184">
    <property type="entry name" value="DDE_1"/>
    <property type="match status" value="1"/>
</dbReference>
<sequence>MEINPVSVVTAVLDRVKAEFIGFDTSPPTEKDIIIAKKLYKSFHAILTDAVFAETTTLEEDPYSEPSSLESVYDEDGSAVVPNYNDNCSLERKKQILKLIREHPRWDIKTLQRNGAKEYKHTYYRKRWEDQVRRGGTRYEKLKFIDEYTYERFTEARNDFKCIKESNLHSWAIQASQTFQDDTFAFKASHSWVDSFKKKHGITSRRITKLVTRREILSMDAIHESAKAFQLGIKSDARNFQPDNIINTDQAGFTYEITNNRTLSHRGEKSTWALAKSPTNLATHSYTVQYVVSMAGKIVGDVFICLQERSGRLGPQVQNDLCFARNVTLTCSTSGKLTTSLYEYFLDKVVVQSMQNDFMFILDSWGGQTNVTSYSSRFGINGTPNCALKVIPKRCTSICQPLDTTFHRQLKYFARCLSSEFILNYCNDINPVDEITTRVNIVKMHSLIHNQLSAPSFYSMIKFSWYSSGLQDERPEFDSVKEVCFTFEKGEMLACSCGLVRFIKCSHCRNIICFPCFFYEYHFH</sequence>
<dbReference type="Proteomes" id="UP001642540">
    <property type="component" value="Unassembled WGS sequence"/>
</dbReference>
<gene>
    <name evidence="4" type="ORF">ODALV1_LOCUS21708</name>
</gene>
<reference evidence="4 5" key="1">
    <citation type="submission" date="2024-08" db="EMBL/GenBank/DDBJ databases">
        <authorList>
            <person name="Cucini C."/>
            <person name="Frati F."/>
        </authorList>
    </citation>
    <scope>NUCLEOTIDE SEQUENCE [LARGE SCALE GENOMIC DNA]</scope>
</reference>
<protein>
    <recommendedName>
        <fullName evidence="6">HTH CENPB-type domain-containing protein</fullName>
    </recommendedName>
</protein>
<evidence type="ECO:0000313" key="4">
    <source>
        <dbReference type="EMBL" id="CAL8127138.1"/>
    </source>
</evidence>
<dbReference type="InterPro" id="IPR006600">
    <property type="entry name" value="HTH_CenpB_DNA-bd_dom"/>
</dbReference>
<keyword evidence="5" id="KW-1185">Reference proteome</keyword>
<evidence type="ECO:0000259" key="3">
    <source>
        <dbReference type="Pfam" id="PF03221"/>
    </source>
</evidence>
<accession>A0ABP1REK1</accession>
<keyword evidence="1" id="KW-0238">DNA-binding</keyword>
<comment type="caution">
    <text evidence="4">The sequence shown here is derived from an EMBL/GenBank/DDBJ whole genome shotgun (WGS) entry which is preliminary data.</text>
</comment>
<dbReference type="EMBL" id="CAXLJM020000072">
    <property type="protein sequence ID" value="CAL8127138.1"/>
    <property type="molecule type" value="Genomic_DNA"/>
</dbReference>
<proteinExistence type="predicted"/>
<evidence type="ECO:0008006" key="6">
    <source>
        <dbReference type="Google" id="ProtNLM"/>
    </source>
</evidence>
<evidence type="ECO:0000313" key="5">
    <source>
        <dbReference type="Proteomes" id="UP001642540"/>
    </source>
</evidence>
<evidence type="ECO:0000259" key="2">
    <source>
        <dbReference type="Pfam" id="PF03184"/>
    </source>
</evidence>
<dbReference type="InterPro" id="IPR004875">
    <property type="entry name" value="DDE_SF_endonuclease_dom"/>
</dbReference>
<feature type="domain" description="DDE-1" evidence="2">
    <location>
        <begin position="326"/>
        <end position="443"/>
    </location>
</feature>